<dbReference type="Gene3D" id="2.60.110.10">
    <property type="entry name" value="Thaumatin"/>
    <property type="match status" value="1"/>
</dbReference>
<name>A0ABD1Z0I3_9MARC</name>
<comment type="caution">
    <text evidence="1">The sequence shown here is derived from an EMBL/GenBank/DDBJ whole genome shotgun (WGS) entry which is preliminary data.</text>
</comment>
<protein>
    <recommendedName>
        <fullName evidence="3">Thaumatin-like protein</fullName>
    </recommendedName>
</protein>
<keyword evidence="2" id="KW-1185">Reference proteome</keyword>
<dbReference type="Proteomes" id="UP001605036">
    <property type="component" value="Unassembled WGS sequence"/>
</dbReference>
<dbReference type="InterPro" id="IPR001938">
    <property type="entry name" value="Thaumatin"/>
</dbReference>
<dbReference type="InterPro" id="IPR037176">
    <property type="entry name" value="Osmotin/thaumatin-like_sf"/>
</dbReference>
<dbReference type="PIRSF" id="PIRSF002703">
    <property type="entry name" value="Thaumatin"/>
    <property type="match status" value="1"/>
</dbReference>
<dbReference type="EMBL" id="JBHFFA010000002">
    <property type="protein sequence ID" value="KAL2641308.1"/>
    <property type="molecule type" value="Genomic_DNA"/>
</dbReference>
<dbReference type="SUPFAM" id="SSF49870">
    <property type="entry name" value="Osmotin, thaumatin-like protein"/>
    <property type="match status" value="1"/>
</dbReference>
<organism evidence="1 2">
    <name type="scientific">Riccia fluitans</name>
    <dbReference type="NCBI Taxonomy" id="41844"/>
    <lineage>
        <taxon>Eukaryota</taxon>
        <taxon>Viridiplantae</taxon>
        <taxon>Streptophyta</taxon>
        <taxon>Embryophyta</taxon>
        <taxon>Marchantiophyta</taxon>
        <taxon>Marchantiopsida</taxon>
        <taxon>Marchantiidae</taxon>
        <taxon>Marchantiales</taxon>
        <taxon>Ricciaceae</taxon>
        <taxon>Riccia</taxon>
    </lineage>
</organism>
<evidence type="ECO:0000313" key="1">
    <source>
        <dbReference type="EMBL" id="KAL2641308.1"/>
    </source>
</evidence>
<evidence type="ECO:0000313" key="2">
    <source>
        <dbReference type="Proteomes" id="UP001605036"/>
    </source>
</evidence>
<dbReference type="SMART" id="SM00205">
    <property type="entry name" value="THN"/>
    <property type="match status" value="1"/>
</dbReference>
<evidence type="ECO:0008006" key="3">
    <source>
        <dbReference type="Google" id="ProtNLM"/>
    </source>
</evidence>
<dbReference type="PANTHER" id="PTHR31013:SF2">
    <property type="entry name" value="THAUMATIN-LIKE PROTEIN"/>
    <property type="match status" value="1"/>
</dbReference>
<dbReference type="PROSITE" id="PS51367">
    <property type="entry name" value="THAUMATIN_2"/>
    <property type="match status" value="1"/>
</dbReference>
<gene>
    <name evidence="1" type="ORF">R1flu_008895</name>
</gene>
<sequence>MDAESTSSIGARTRLLRALKRTVGQRCESPYAANEAYDATVANFAQFSIGSGGVDYYDISNVAAYTLPMKIRPVNPKISPSGRLCGSPQCIINNIPGFCQGNNNLVSFPTTAYSCQNTDGLAGNGPSEGTNIFKRACPDAFSYKLDADIPLFVCPTGINYEVIFCPSSGTNIEGTSSSI</sequence>
<reference evidence="1 2" key="1">
    <citation type="submission" date="2024-09" db="EMBL/GenBank/DDBJ databases">
        <title>Chromosome-scale assembly of Riccia fluitans.</title>
        <authorList>
            <person name="Paukszto L."/>
            <person name="Sawicki J."/>
            <person name="Karawczyk K."/>
            <person name="Piernik-Szablinska J."/>
            <person name="Szczecinska M."/>
            <person name="Mazdziarz M."/>
        </authorList>
    </citation>
    <scope>NUCLEOTIDE SEQUENCE [LARGE SCALE GENOMIC DNA]</scope>
    <source>
        <strain evidence="1">Rf_01</strain>
        <tissue evidence="1">Aerial parts of the thallus</tissue>
    </source>
</reference>
<dbReference type="PANTHER" id="PTHR31013">
    <property type="entry name" value="THAUMATIN FAMILY PROTEIN-RELATED"/>
    <property type="match status" value="1"/>
</dbReference>
<accession>A0ABD1Z0I3</accession>
<dbReference type="Pfam" id="PF00314">
    <property type="entry name" value="Thaumatin"/>
    <property type="match status" value="1"/>
</dbReference>
<dbReference type="AlphaFoldDB" id="A0ABD1Z0I3"/>
<proteinExistence type="predicted"/>